<dbReference type="OrthoDB" id="2988503at2"/>
<sequence>MIKAAVRWMIRRNIAALNAGRHEPALAMFAGSATLCFPGRNAWSGQFREPTLGRSAHRSHQGRDEIEAFLRRYVRHGIQMAVEDILVNGPPWALRAAVRAHVWVPGPEVGRDVYSNRVVLMIDTRWGRIQRQEDYEDTERAAAFDAHLAGGSVVS</sequence>
<dbReference type="EMBL" id="BJYK01000012">
    <property type="protein sequence ID" value="GEN81471.1"/>
    <property type="molecule type" value="Genomic_DNA"/>
</dbReference>
<name>A0A511Z204_9CELL</name>
<accession>A0A511Z204</accession>
<dbReference type="RefSeq" id="WP_034243936.1">
    <property type="nucleotide sequence ID" value="NZ_BJYK01000012.1"/>
</dbReference>
<proteinExistence type="predicted"/>
<comment type="caution">
    <text evidence="1">The sequence shown here is derived from an EMBL/GenBank/DDBJ whole genome shotgun (WGS) entry which is preliminary data.</text>
</comment>
<dbReference type="InterPro" id="IPR032710">
    <property type="entry name" value="NTF2-like_dom_sf"/>
</dbReference>
<gene>
    <name evidence="1" type="ORF">AFE02nite_32050</name>
</gene>
<dbReference type="SUPFAM" id="SSF54427">
    <property type="entry name" value="NTF2-like"/>
    <property type="match status" value="1"/>
</dbReference>
<organism evidence="1 2">
    <name type="scientific">Actinotalea fermentans</name>
    <dbReference type="NCBI Taxonomy" id="43671"/>
    <lineage>
        <taxon>Bacteria</taxon>
        <taxon>Bacillati</taxon>
        <taxon>Actinomycetota</taxon>
        <taxon>Actinomycetes</taxon>
        <taxon>Micrococcales</taxon>
        <taxon>Cellulomonadaceae</taxon>
        <taxon>Actinotalea</taxon>
    </lineage>
</organism>
<evidence type="ECO:0008006" key="3">
    <source>
        <dbReference type="Google" id="ProtNLM"/>
    </source>
</evidence>
<evidence type="ECO:0000313" key="1">
    <source>
        <dbReference type="EMBL" id="GEN81471.1"/>
    </source>
</evidence>
<protein>
    <recommendedName>
        <fullName evidence="3">SnoaL-like domain-containing protein</fullName>
    </recommendedName>
</protein>
<dbReference type="Proteomes" id="UP000321484">
    <property type="component" value="Unassembled WGS sequence"/>
</dbReference>
<keyword evidence="2" id="KW-1185">Reference proteome</keyword>
<evidence type="ECO:0000313" key="2">
    <source>
        <dbReference type="Proteomes" id="UP000321484"/>
    </source>
</evidence>
<dbReference type="AlphaFoldDB" id="A0A511Z204"/>
<dbReference type="Gene3D" id="3.10.450.50">
    <property type="match status" value="1"/>
</dbReference>
<reference evidence="1 2" key="1">
    <citation type="submission" date="2019-07" db="EMBL/GenBank/DDBJ databases">
        <title>Whole genome shotgun sequence of Actinotalea fermentans NBRC 105374.</title>
        <authorList>
            <person name="Hosoyama A."/>
            <person name="Uohara A."/>
            <person name="Ohji S."/>
            <person name="Ichikawa N."/>
        </authorList>
    </citation>
    <scope>NUCLEOTIDE SEQUENCE [LARGE SCALE GENOMIC DNA]</scope>
    <source>
        <strain evidence="1 2">NBRC 105374</strain>
    </source>
</reference>